<dbReference type="EMBL" id="LAZR01032416">
    <property type="protein sequence ID" value="KKL50954.1"/>
    <property type="molecule type" value="Genomic_DNA"/>
</dbReference>
<protein>
    <submittedName>
        <fullName evidence="1">Uncharacterized protein</fullName>
    </submittedName>
</protein>
<sequence length="127" mass="14372">MVRRSAVLVREWSGDYLPSSLRKKRKKMFLGKRTEVLRVLRIMGERVCVYGDRDWPRYCDCKYGGPNIERPGDEDNGCPELASIHAVVGLMTDIEWADIAKRGGHSFADDAIAVVLGEMNKTIRGDE</sequence>
<reference evidence="1" key="1">
    <citation type="journal article" date="2015" name="Nature">
        <title>Complex archaea that bridge the gap between prokaryotes and eukaryotes.</title>
        <authorList>
            <person name="Spang A."/>
            <person name="Saw J.H."/>
            <person name="Jorgensen S.L."/>
            <person name="Zaremba-Niedzwiedzka K."/>
            <person name="Martijn J."/>
            <person name="Lind A.E."/>
            <person name="van Eijk R."/>
            <person name="Schleper C."/>
            <person name="Guy L."/>
            <person name="Ettema T.J."/>
        </authorList>
    </citation>
    <scope>NUCLEOTIDE SEQUENCE</scope>
</reference>
<dbReference type="AlphaFoldDB" id="A0A0F9CP55"/>
<name>A0A0F9CP55_9ZZZZ</name>
<comment type="caution">
    <text evidence="1">The sequence shown here is derived from an EMBL/GenBank/DDBJ whole genome shotgun (WGS) entry which is preliminary data.</text>
</comment>
<evidence type="ECO:0000313" key="1">
    <source>
        <dbReference type="EMBL" id="KKL50954.1"/>
    </source>
</evidence>
<gene>
    <name evidence="1" type="ORF">LCGC14_2300330</name>
</gene>
<accession>A0A0F9CP55</accession>
<proteinExistence type="predicted"/>
<organism evidence="1">
    <name type="scientific">marine sediment metagenome</name>
    <dbReference type="NCBI Taxonomy" id="412755"/>
    <lineage>
        <taxon>unclassified sequences</taxon>
        <taxon>metagenomes</taxon>
        <taxon>ecological metagenomes</taxon>
    </lineage>
</organism>